<dbReference type="Proteomes" id="UP000314294">
    <property type="component" value="Unassembled WGS sequence"/>
</dbReference>
<dbReference type="EMBL" id="SRLO01000841">
    <property type="protein sequence ID" value="TNN45541.1"/>
    <property type="molecule type" value="Genomic_DNA"/>
</dbReference>
<comment type="caution">
    <text evidence="1">The sequence shown here is derived from an EMBL/GenBank/DDBJ whole genome shotgun (WGS) entry which is preliminary data.</text>
</comment>
<dbReference type="AlphaFoldDB" id="A0A4Z2FX59"/>
<proteinExistence type="predicted"/>
<sequence length="75" mass="8413">MACMRTDSGVAAPTLWMLHLMEEKERTKYILRWMFPRPHLYHAAELDHAAAAAGRPACTSLHLCRGTKTCSSPQS</sequence>
<reference evidence="1 2" key="1">
    <citation type="submission" date="2019-03" db="EMBL/GenBank/DDBJ databases">
        <title>First draft genome of Liparis tanakae, snailfish: a comprehensive survey of snailfish specific genes.</title>
        <authorList>
            <person name="Kim W."/>
            <person name="Song I."/>
            <person name="Jeong J.-H."/>
            <person name="Kim D."/>
            <person name="Kim S."/>
            <person name="Ryu S."/>
            <person name="Song J.Y."/>
            <person name="Lee S.K."/>
        </authorList>
    </citation>
    <scope>NUCLEOTIDE SEQUENCE [LARGE SCALE GENOMIC DNA]</scope>
    <source>
        <tissue evidence="1">Muscle</tissue>
    </source>
</reference>
<name>A0A4Z2FX59_9TELE</name>
<keyword evidence="2" id="KW-1185">Reference proteome</keyword>
<gene>
    <name evidence="1" type="ORF">EYF80_044267</name>
</gene>
<evidence type="ECO:0000313" key="2">
    <source>
        <dbReference type="Proteomes" id="UP000314294"/>
    </source>
</evidence>
<accession>A0A4Z2FX59</accession>
<organism evidence="1 2">
    <name type="scientific">Liparis tanakae</name>
    <name type="common">Tanaka's snailfish</name>
    <dbReference type="NCBI Taxonomy" id="230148"/>
    <lineage>
        <taxon>Eukaryota</taxon>
        <taxon>Metazoa</taxon>
        <taxon>Chordata</taxon>
        <taxon>Craniata</taxon>
        <taxon>Vertebrata</taxon>
        <taxon>Euteleostomi</taxon>
        <taxon>Actinopterygii</taxon>
        <taxon>Neopterygii</taxon>
        <taxon>Teleostei</taxon>
        <taxon>Neoteleostei</taxon>
        <taxon>Acanthomorphata</taxon>
        <taxon>Eupercaria</taxon>
        <taxon>Perciformes</taxon>
        <taxon>Cottioidei</taxon>
        <taxon>Cottales</taxon>
        <taxon>Liparidae</taxon>
        <taxon>Liparis</taxon>
    </lineage>
</organism>
<protein>
    <submittedName>
        <fullName evidence="1">Uncharacterized protein</fullName>
    </submittedName>
</protein>
<evidence type="ECO:0000313" key="1">
    <source>
        <dbReference type="EMBL" id="TNN45541.1"/>
    </source>
</evidence>